<name>A0A1J8PXP9_9AGAM</name>
<gene>
    <name evidence="6" type="ORF">AZE42_11167</name>
</gene>
<comment type="caution">
    <text evidence="6">The sequence shown here is derived from an EMBL/GenBank/DDBJ whole genome shotgun (WGS) entry which is preliminary data.</text>
</comment>
<keyword evidence="1 4" id="KW-0812">Transmembrane</keyword>
<protein>
    <recommendedName>
        <fullName evidence="5">ABC transmembrane type-1 domain-containing protein</fullName>
    </recommendedName>
</protein>
<feature type="transmembrane region" description="Helical" evidence="4">
    <location>
        <begin position="12"/>
        <end position="32"/>
    </location>
</feature>
<keyword evidence="3 4" id="KW-0472">Membrane</keyword>
<organism evidence="6 7">
    <name type="scientific">Rhizopogon vesiculosus</name>
    <dbReference type="NCBI Taxonomy" id="180088"/>
    <lineage>
        <taxon>Eukaryota</taxon>
        <taxon>Fungi</taxon>
        <taxon>Dikarya</taxon>
        <taxon>Basidiomycota</taxon>
        <taxon>Agaricomycotina</taxon>
        <taxon>Agaricomycetes</taxon>
        <taxon>Agaricomycetidae</taxon>
        <taxon>Boletales</taxon>
        <taxon>Suillineae</taxon>
        <taxon>Rhizopogonaceae</taxon>
        <taxon>Rhizopogon</taxon>
    </lineage>
</organism>
<dbReference type="AlphaFoldDB" id="A0A1J8PXP9"/>
<keyword evidence="2 4" id="KW-1133">Transmembrane helix</keyword>
<dbReference type="GO" id="GO:0005524">
    <property type="term" value="F:ATP binding"/>
    <property type="evidence" value="ECO:0007669"/>
    <property type="project" value="InterPro"/>
</dbReference>
<dbReference type="GO" id="GO:0016020">
    <property type="term" value="C:membrane"/>
    <property type="evidence" value="ECO:0007669"/>
    <property type="project" value="InterPro"/>
</dbReference>
<evidence type="ECO:0000256" key="1">
    <source>
        <dbReference type="ARBA" id="ARBA00022692"/>
    </source>
</evidence>
<dbReference type="GO" id="GO:0140359">
    <property type="term" value="F:ABC-type transporter activity"/>
    <property type="evidence" value="ECO:0007669"/>
    <property type="project" value="InterPro"/>
</dbReference>
<evidence type="ECO:0000259" key="5">
    <source>
        <dbReference type="Pfam" id="PF00664"/>
    </source>
</evidence>
<evidence type="ECO:0000256" key="4">
    <source>
        <dbReference type="SAM" id="Phobius"/>
    </source>
</evidence>
<dbReference type="EMBL" id="LVVM01003906">
    <property type="protein sequence ID" value="OJA14070.1"/>
    <property type="molecule type" value="Genomic_DNA"/>
</dbReference>
<dbReference type="SUPFAM" id="SSF90123">
    <property type="entry name" value="ABC transporter transmembrane region"/>
    <property type="match status" value="1"/>
</dbReference>
<keyword evidence="7" id="KW-1185">Reference proteome</keyword>
<dbReference type="Pfam" id="PF00664">
    <property type="entry name" value="ABC_membrane"/>
    <property type="match status" value="1"/>
</dbReference>
<sequence>MVEMGDEVNSYGGLVLGIAALDGLLIGSKFFVMDTSAMRLATYLHDMTFSRVLAFNAAIYETQMFSRVLGRVTTTANGLAGIWGSSAHVSLETIRHNGHIRAGFWFGAQLVREGTNTPGQVMSVFWACLITRSNLHMAVPLLVIFVKGKVTAADLPRMISGARQTSSK</sequence>
<evidence type="ECO:0000256" key="2">
    <source>
        <dbReference type="ARBA" id="ARBA00022989"/>
    </source>
</evidence>
<feature type="domain" description="ABC transmembrane type-1" evidence="5">
    <location>
        <begin position="7"/>
        <end position="87"/>
    </location>
</feature>
<dbReference type="Gene3D" id="1.20.1560.10">
    <property type="entry name" value="ABC transporter type 1, transmembrane domain"/>
    <property type="match status" value="1"/>
</dbReference>
<dbReference type="InterPro" id="IPR036640">
    <property type="entry name" value="ABC1_TM_sf"/>
</dbReference>
<accession>A0A1J8PXP9</accession>
<dbReference type="OrthoDB" id="6500128at2759"/>
<evidence type="ECO:0000256" key="3">
    <source>
        <dbReference type="ARBA" id="ARBA00023136"/>
    </source>
</evidence>
<evidence type="ECO:0000313" key="6">
    <source>
        <dbReference type="EMBL" id="OJA14070.1"/>
    </source>
</evidence>
<evidence type="ECO:0000313" key="7">
    <source>
        <dbReference type="Proteomes" id="UP000183567"/>
    </source>
</evidence>
<proteinExistence type="predicted"/>
<dbReference type="Proteomes" id="UP000183567">
    <property type="component" value="Unassembled WGS sequence"/>
</dbReference>
<dbReference type="InterPro" id="IPR011527">
    <property type="entry name" value="ABC1_TM_dom"/>
</dbReference>
<reference evidence="6 7" key="1">
    <citation type="submission" date="2016-03" db="EMBL/GenBank/DDBJ databases">
        <title>Comparative genomics of the ectomycorrhizal sister species Rhizopogon vinicolor and Rhizopogon vesiculosus (Basidiomycota: Boletales) reveals a divergence of the mating type B locus.</title>
        <authorList>
            <person name="Mujic A.B."/>
            <person name="Kuo A."/>
            <person name="Tritt A."/>
            <person name="Lipzen A."/>
            <person name="Chen C."/>
            <person name="Johnson J."/>
            <person name="Sharma A."/>
            <person name="Barry K."/>
            <person name="Grigoriev I.V."/>
            <person name="Spatafora J.W."/>
        </authorList>
    </citation>
    <scope>NUCLEOTIDE SEQUENCE [LARGE SCALE GENOMIC DNA]</scope>
    <source>
        <strain evidence="6 7">AM-OR11-056</strain>
    </source>
</reference>